<name>A0A7X3FIN7_9BACL</name>
<dbReference type="Gene3D" id="1.20.1260.10">
    <property type="match status" value="1"/>
</dbReference>
<organism evidence="4 5">
    <name type="scientific">Paenibacillus lutrae</name>
    <dbReference type="NCBI Taxonomy" id="2078573"/>
    <lineage>
        <taxon>Bacteria</taxon>
        <taxon>Bacillati</taxon>
        <taxon>Bacillota</taxon>
        <taxon>Bacilli</taxon>
        <taxon>Bacillales</taxon>
        <taxon>Paenibacillaceae</taxon>
        <taxon>Paenibacillus</taxon>
    </lineage>
</organism>
<evidence type="ECO:0000256" key="1">
    <source>
        <dbReference type="ARBA" id="ARBA00009497"/>
    </source>
</evidence>
<dbReference type="PANTHER" id="PTHR42932:SF1">
    <property type="entry name" value="GENERAL STRESS PROTEIN 20U"/>
    <property type="match status" value="1"/>
</dbReference>
<dbReference type="GO" id="GO:0016722">
    <property type="term" value="F:oxidoreductase activity, acting on metal ions"/>
    <property type="evidence" value="ECO:0007669"/>
    <property type="project" value="InterPro"/>
</dbReference>
<dbReference type="PROSITE" id="PS00818">
    <property type="entry name" value="DPS_1"/>
    <property type="match status" value="1"/>
</dbReference>
<sequence length="150" mass="17087">MTTMTAMTTNQHLIKLTADWNVFSMKLRHYHWNVKGPHFYTLHAKFEELYNEAGQYVDEFAERVLALGGKPIGTYGETLQETRLKEASGKESSEEMVAAIREDFLQMVAFLQEGIETAQQENDEPTADMLIGTQGNLQKHIWMLGAFLDA</sequence>
<accession>A0A7X3FIN7</accession>
<dbReference type="Pfam" id="PF00210">
    <property type="entry name" value="Ferritin"/>
    <property type="match status" value="1"/>
</dbReference>
<dbReference type="EMBL" id="RHLK01000005">
    <property type="protein sequence ID" value="MVP00199.1"/>
    <property type="molecule type" value="Genomic_DNA"/>
</dbReference>
<evidence type="ECO:0000256" key="2">
    <source>
        <dbReference type="RuleBase" id="RU003875"/>
    </source>
</evidence>
<evidence type="ECO:0000313" key="5">
    <source>
        <dbReference type="Proteomes" id="UP000490800"/>
    </source>
</evidence>
<comment type="similarity">
    <text evidence="1 2">Belongs to the Dps family.</text>
</comment>
<proteinExistence type="inferred from homology"/>
<comment type="caution">
    <text evidence="4">The sequence shown here is derived from an EMBL/GenBank/DDBJ whole genome shotgun (WGS) entry which is preliminary data.</text>
</comment>
<dbReference type="OrthoDB" id="9797023at2"/>
<feature type="domain" description="Ferritin/DPS" evidence="3">
    <location>
        <begin position="12"/>
        <end position="149"/>
    </location>
</feature>
<dbReference type="PRINTS" id="PR01346">
    <property type="entry name" value="HELNAPAPROT"/>
</dbReference>
<dbReference type="InterPro" id="IPR023188">
    <property type="entry name" value="DPS_DNA-bd_CS"/>
</dbReference>
<dbReference type="Proteomes" id="UP000490800">
    <property type="component" value="Unassembled WGS sequence"/>
</dbReference>
<dbReference type="InterPro" id="IPR009078">
    <property type="entry name" value="Ferritin-like_SF"/>
</dbReference>
<protein>
    <submittedName>
        <fullName evidence="4">DNA starvation/stationary phase protection protein</fullName>
    </submittedName>
</protein>
<evidence type="ECO:0000259" key="3">
    <source>
        <dbReference type="Pfam" id="PF00210"/>
    </source>
</evidence>
<dbReference type="InterPro" id="IPR008331">
    <property type="entry name" value="Ferritin_DPS_dom"/>
</dbReference>
<dbReference type="PANTHER" id="PTHR42932">
    <property type="entry name" value="GENERAL STRESS PROTEIN 20U"/>
    <property type="match status" value="1"/>
</dbReference>
<dbReference type="InterPro" id="IPR002177">
    <property type="entry name" value="DPS_DNA-bd"/>
</dbReference>
<reference evidence="4 5" key="1">
    <citation type="journal article" date="2019" name="Microorganisms">
        <title>Paenibacillus lutrae sp. nov., A Chitinolytic Species Isolated from A River Otter in Castril Natural Park, Granada, Spain.</title>
        <authorList>
            <person name="Rodriguez M."/>
            <person name="Reina J.C."/>
            <person name="Bejar V."/>
            <person name="Llamas I."/>
        </authorList>
    </citation>
    <scope>NUCLEOTIDE SEQUENCE [LARGE SCALE GENOMIC DNA]</scope>
    <source>
        <strain evidence="4 5">N10</strain>
    </source>
</reference>
<dbReference type="GO" id="GO:0008199">
    <property type="term" value="F:ferric iron binding"/>
    <property type="evidence" value="ECO:0007669"/>
    <property type="project" value="InterPro"/>
</dbReference>
<dbReference type="InterPro" id="IPR012347">
    <property type="entry name" value="Ferritin-like"/>
</dbReference>
<dbReference type="PIRSF" id="PIRSF005900">
    <property type="entry name" value="Dps"/>
    <property type="match status" value="1"/>
</dbReference>
<dbReference type="AlphaFoldDB" id="A0A7X3FIN7"/>
<dbReference type="RefSeq" id="WP_157335652.1">
    <property type="nucleotide sequence ID" value="NZ_RHLK01000005.1"/>
</dbReference>
<dbReference type="CDD" id="cd01043">
    <property type="entry name" value="DPS"/>
    <property type="match status" value="1"/>
</dbReference>
<keyword evidence="5" id="KW-1185">Reference proteome</keyword>
<dbReference type="SUPFAM" id="SSF47240">
    <property type="entry name" value="Ferritin-like"/>
    <property type="match status" value="1"/>
</dbReference>
<gene>
    <name evidence="4" type="ORF">EDM21_11815</name>
</gene>
<evidence type="ECO:0000313" key="4">
    <source>
        <dbReference type="EMBL" id="MVP00199.1"/>
    </source>
</evidence>